<evidence type="ECO:0000313" key="3">
    <source>
        <dbReference type="Proteomes" id="UP001187192"/>
    </source>
</evidence>
<feature type="compositionally biased region" description="Basic and acidic residues" evidence="1">
    <location>
        <begin position="110"/>
        <end position="120"/>
    </location>
</feature>
<evidence type="ECO:0000256" key="1">
    <source>
        <dbReference type="SAM" id="MobiDB-lite"/>
    </source>
</evidence>
<dbReference type="Proteomes" id="UP001187192">
    <property type="component" value="Unassembled WGS sequence"/>
</dbReference>
<reference evidence="2" key="1">
    <citation type="submission" date="2023-07" db="EMBL/GenBank/DDBJ databases">
        <title>draft genome sequence of fig (Ficus carica).</title>
        <authorList>
            <person name="Takahashi T."/>
            <person name="Nishimura K."/>
        </authorList>
    </citation>
    <scope>NUCLEOTIDE SEQUENCE</scope>
</reference>
<organism evidence="2 3">
    <name type="scientific">Ficus carica</name>
    <name type="common">Common fig</name>
    <dbReference type="NCBI Taxonomy" id="3494"/>
    <lineage>
        <taxon>Eukaryota</taxon>
        <taxon>Viridiplantae</taxon>
        <taxon>Streptophyta</taxon>
        <taxon>Embryophyta</taxon>
        <taxon>Tracheophyta</taxon>
        <taxon>Spermatophyta</taxon>
        <taxon>Magnoliopsida</taxon>
        <taxon>eudicotyledons</taxon>
        <taxon>Gunneridae</taxon>
        <taxon>Pentapetalae</taxon>
        <taxon>rosids</taxon>
        <taxon>fabids</taxon>
        <taxon>Rosales</taxon>
        <taxon>Moraceae</taxon>
        <taxon>Ficeae</taxon>
        <taxon>Ficus</taxon>
    </lineage>
</organism>
<accession>A0AA88EJU9</accession>
<protein>
    <submittedName>
        <fullName evidence="2">Uncharacterized protein</fullName>
    </submittedName>
</protein>
<comment type="caution">
    <text evidence="2">The sequence shown here is derived from an EMBL/GenBank/DDBJ whole genome shotgun (WGS) entry which is preliminary data.</text>
</comment>
<keyword evidence="3" id="KW-1185">Reference proteome</keyword>
<feature type="region of interest" description="Disordered" evidence="1">
    <location>
        <begin position="94"/>
        <end position="120"/>
    </location>
</feature>
<feature type="region of interest" description="Disordered" evidence="1">
    <location>
        <begin position="1"/>
        <end position="23"/>
    </location>
</feature>
<name>A0AA88EJU9_FICCA</name>
<dbReference type="AlphaFoldDB" id="A0AA88EJU9"/>
<proteinExistence type="predicted"/>
<gene>
    <name evidence="2" type="ORF">TIFTF001_054724</name>
</gene>
<feature type="region of interest" description="Disordered" evidence="1">
    <location>
        <begin position="161"/>
        <end position="246"/>
    </location>
</feature>
<feature type="compositionally biased region" description="Polar residues" evidence="1">
    <location>
        <begin position="195"/>
        <end position="211"/>
    </location>
</feature>
<feature type="non-terminal residue" evidence="2">
    <location>
        <position position="1"/>
    </location>
</feature>
<evidence type="ECO:0000313" key="2">
    <source>
        <dbReference type="EMBL" id="GMN72406.1"/>
    </source>
</evidence>
<dbReference type="EMBL" id="BTGU01015501">
    <property type="protein sequence ID" value="GMN72406.1"/>
    <property type="molecule type" value="Genomic_DNA"/>
</dbReference>
<sequence length="380" mass="42992">MRLDFEDEEAKPSETSQVSVCHPKPANTFEQTVVKAEVQMCDVRSSSNKSQCGDESDKGQQLKIQQKTFQCSDPKPSNVLQHKVIAGSVEKRKLHFRDGGPSGNTPTSKEMCDYDQKPTEKQKLVLSDEEAEPVKIAQVVASHPKPSNILPQKDITGSVAKTKVLTRDTRPFGNEQQCREKYHKHQKLSEERKTSQLSDSKPLNISQQKAETGSVAKMPVQIRDRCPFGSEPQHRGKGNKYQKLSTQRYTSRVSDPKPSNISQQKAISCSVAKTKVKIRDRWPYRSGPPLYRGRYSKDQKFRKRQRRLPEDDEAVDPLKTYQAEVSDPKLFNGLEQSSYLEAQPIINPMWNGCLSICNKNLNTRDRLIVAAHLSNLACPK</sequence>